<dbReference type="EMBL" id="GG662707">
    <property type="protein sequence ID" value="EAR95103.1"/>
    <property type="molecule type" value="Genomic_DNA"/>
</dbReference>
<protein>
    <submittedName>
        <fullName evidence="1">Uncharacterized protein</fullName>
    </submittedName>
</protein>
<dbReference type="RefSeq" id="XP_001015348.1">
    <property type="nucleotide sequence ID" value="XM_001015348.1"/>
</dbReference>
<evidence type="ECO:0000313" key="2">
    <source>
        <dbReference type="Proteomes" id="UP000009168"/>
    </source>
</evidence>
<evidence type="ECO:0000313" key="1">
    <source>
        <dbReference type="EMBL" id="EAR95103.1"/>
    </source>
</evidence>
<dbReference type="HOGENOM" id="CLU_1790813_0_0_1"/>
<gene>
    <name evidence="1" type="ORF">TTHERM_00641310</name>
</gene>
<dbReference type="Proteomes" id="UP000009168">
    <property type="component" value="Unassembled WGS sequence"/>
</dbReference>
<keyword evidence="2" id="KW-1185">Reference proteome</keyword>
<dbReference type="InParanoid" id="Q23F02"/>
<accession>Q23F02</accession>
<dbReference type="GeneID" id="7839693"/>
<proteinExistence type="predicted"/>
<sequence>MTINNIQNNNYNHNKIQQPIINNLNDEIISYDLGYNQTQLLQLIQSIFEQNEIQNQQQSKDFENQSFSLDLSFEDYKSFSEFPSLYEYEEIEYNQKAEDDEEKFYICSKDSLYEINNQSFDELKYQLIHIENDIITQRKDELLNKENKEQINSNKQSVNLI</sequence>
<dbReference type="AlphaFoldDB" id="Q23F02"/>
<organism evidence="1 2">
    <name type="scientific">Tetrahymena thermophila (strain SB210)</name>
    <dbReference type="NCBI Taxonomy" id="312017"/>
    <lineage>
        <taxon>Eukaryota</taxon>
        <taxon>Sar</taxon>
        <taxon>Alveolata</taxon>
        <taxon>Ciliophora</taxon>
        <taxon>Intramacronucleata</taxon>
        <taxon>Oligohymenophorea</taxon>
        <taxon>Hymenostomatida</taxon>
        <taxon>Tetrahymenina</taxon>
        <taxon>Tetrahymenidae</taxon>
        <taxon>Tetrahymena</taxon>
    </lineage>
</organism>
<reference evidence="2" key="1">
    <citation type="journal article" date="2006" name="PLoS Biol.">
        <title>Macronuclear genome sequence of the ciliate Tetrahymena thermophila, a model eukaryote.</title>
        <authorList>
            <person name="Eisen J.A."/>
            <person name="Coyne R.S."/>
            <person name="Wu M."/>
            <person name="Wu D."/>
            <person name="Thiagarajan M."/>
            <person name="Wortman J.R."/>
            <person name="Badger J.H."/>
            <person name="Ren Q."/>
            <person name="Amedeo P."/>
            <person name="Jones K.M."/>
            <person name="Tallon L.J."/>
            <person name="Delcher A.L."/>
            <person name="Salzberg S.L."/>
            <person name="Silva J.C."/>
            <person name="Haas B.J."/>
            <person name="Majoros W.H."/>
            <person name="Farzad M."/>
            <person name="Carlton J.M."/>
            <person name="Smith R.K. Jr."/>
            <person name="Garg J."/>
            <person name="Pearlman R.E."/>
            <person name="Karrer K.M."/>
            <person name="Sun L."/>
            <person name="Manning G."/>
            <person name="Elde N.C."/>
            <person name="Turkewitz A.P."/>
            <person name="Asai D.J."/>
            <person name="Wilkes D.E."/>
            <person name="Wang Y."/>
            <person name="Cai H."/>
            <person name="Collins K."/>
            <person name="Stewart B.A."/>
            <person name="Lee S.R."/>
            <person name="Wilamowska K."/>
            <person name="Weinberg Z."/>
            <person name="Ruzzo W.L."/>
            <person name="Wloga D."/>
            <person name="Gaertig J."/>
            <person name="Frankel J."/>
            <person name="Tsao C.-C."/>
            <person name="Gorovsky M.A."/>
            <person name="Keeling P.J."/>
            <person name="Waller R.F."/>
            <person name="Patron N.J."/>
            <person name="Cherry J.M."/>
            <person name="Stover N.A."/>
            <person name="Krieger C.J."/>
            <person name="del Toro C."/>
            <person name="Ryder H.F."/>
            <person name="Williamson S.C."/>
            <person name="Barbeau R.A."/>
            <person name="Hamilton E.P."/>
            <person name="Orias E."/>
        </authorList>
    </citation>
    <scope>NUCLEOTIDE SEQUENCE [LARGE SCALE GENOMIC DNA]</scope>
    <source>
        <strain evidence="2">SB210</strain>
    </source>
</reference>
<name>Q23F02_TETTS</name>
<dbReference type="KEGG" id="tet:TTHERM_00641310"/>